<gene>
    <name evidence="1" type="ORF">CCAE0312_LOCUS4346</name>
    <name evidence="2" type="ORF">CCAE0312_LOCUS4348</name>
</gene>
<dbReference type="AlphaFoldDB" id="A0A6T6BLU9"/>
<reference evidence="1" key="1">
    <citation type="submission" date="2021-01" db="EMBL/GenBank/DDBJ databases">
        <authorList>
            <person name="Corre E."/>
            <person name="Pelletier E."/>
            <person name="Niang G."/>
            <person name="Scheremetjew M."/>
            <person name="Finn R."/>
            <person name="Kale V."/>
            <person name="Holt S."/>
            <person name="Cochrane G."/>
            <person name="Meng A."/>
            <person name="Brown T."/>
            <person name="Cohen L."/>
        </authorList>
    </citation>
    <scope>NUCLEOTIDE SEQUENCE</scope>
    <source>
        <strain evidence="1">SAG 36.94</strain>
    </source>
</reference>
<dbReference type="InterPro" id="IPR043136">
    <property type="entry name" value="B30.2/SPRY_sf"/>
</dbReference>
<dbReference type="EMBL" id="HBGH01007908">
    <property type="protein sequence ID" value="CAD9232267.1"/>
    <property type="molecule type" value="Transcribed_RNA"/>
</dbReference>
<protein>
    <recommendedName>
        <fullName evidence="3">SPRY domain-containing protein</fullName>
    </recommendedName>
</protein>
<dbReference type="EMBL" id="HBGH01007906">
    <property type="protein sequence ID" value="CAD9232265.1"/>
    <property type="molecule type" value="Transcribed_RNA"/>
</dbReference>
<proteinExistence type="predicted"/>
<evidence type="ECO:0000313" key="1">
    <source>
        <dbReference type="EMBL" id="CAD9232265.1"/>
    </source>
</evidence>
<sequence length="390" mass="43173">MDLVVQGSSAVVEQMSSVPFLSMFERPEESALKRSSECKLPWIQGVRDSASHQPTKRRLRGRRELGYRIPRVGKVQDDLNTELRGVGLALREYDIPFVNFGSQQVDRGIMHGEVCSKPFVCVVLRNATSEDLGKAFDLPPHYITHRWFSEDDIVVSRKVGNEEKQRFLSRPCDLEEVAALLEQCIRGMQCGLWPALTHEDIVLTENNRLAMKTGPISYSKTLSSRTLPLENGLPVYVELIIMSAAADGGCSFGVTAFDGVQDKKIYGQDQESVAFFTSGQILLGGSLTKHRDRCQEGDILGCLVQRISTPDDLEDSGQYSVSFFVNGMPISDEDFLIFVPPGQVIHASVSLLGPGASVFFRCCPDELLLHEQLPPDTQTLCGESVWSAAL</sequence>
<evidence type="ECO:0008006" key="3">
    <source>
        <dbReference type="Google" id="ProtNLM"/>
    </source>
</evidence>
<evidence type="ECO:0000313" key="2">
    <source>
        <dbReference type="EMBL" id="CAD9232267.1"/>
    </source>
</evidence>
<accession>A0A6T6BLU9</accession>
<dbReference type="Gene3D" id="2.60.120.920">
    <property type="match status" value="1"/>
</dbReference>
<name>A0A6T6BLU9_9RHOD</name>
<organism evidence="1">
    <name type="scientific">Compsopogon caeruleus</name>
    <dbReference type="NCBI Taxonomy" id="31354"/>
    <lineage>
        <taxon>Eukaryota</taxon>
        <taxon>Rhodophyta</taxon>
        <taxon>Compsopogonophyceae</taxon>
        <taxon>Compsopogonales</taxon>
        <taxon>Compsopogonaceae</taxon>
        <taxon>Compsopogon</taxon>
    </lineage>
</organism>